<evidence type="ECO:0000313" key="2">
    <source>
        <dbReference type="Proteomes" id="UP000694866"/>
    </source>
</evidence>
<dbReference type="OrthoDB" id="7994850at2759"/>
<dbReference type="RefSeq" id="XP_011313266.1">
    <property type="nucleotide sequence ID" value="XM_011314964.1"/>
</dbReference>
<proteinExistence type="predicted"/>
<accession>A0A9R1TQN2</accession>
<keyword evidence="2" id="KW-1185">Reference proteome</keyword>
<feature type="compositionally biased region" description="Low complexity" evidence="1">
    <location>
        <begin position="259"/>
        <end position="276"/>
    </location>
</feature>
<dbReference type="PANTHER" id="PTHR22954:SF3">
    <property type="entry name" value="PROTEIN CBG08539"/>
    <property type="match status" value="1"/>
</dbReference>
<dbReference type="AlphaFoldDB" id="A0A9R1TQN2"/>
<gene>
    <name evidence="3" type="primary">LOC105272739</name>
</gene>
<dbReference type="PANTHER" id="PTHR22954">
    <property type="entry name" value="RETROVIRAL PROTEASE-RELATED"/>
    <property type="match status" value="1"/>
</dbReference>
<reference evidence="3" key="1">
    <citation type="submission" date="2025-08" db="UniProtKB">
        <authorList>
            <consortium name="RefSeq"/>
        </authorList>
    </citation>
    <scope>IDENTIFICATION</scope>
    <source>
        <strain evidence="3">USDA-PBARC FA_bdor</strain>
        <tissue evidence="3">Whole organism</tissue>
    </source>
</reference>
<dbReference type="InterPro" id="IPR005312">
    <property type="entry name" value="DUF1759"/>
</dbReference>
<name>A0A9R1TQN2_9HYME</name>
<dbReference type="Proteomes" id="UP000694866">
    <property type="component" value="Unplaced"/>
</dbReference>
<dbReference type="KEGG" id="fas:105272739"/>
<dbReference type="Pfam" id="PF03564">
    <property type="entry name" value="DUF1759"/>
    <property type="match status" value="1"/>
</dbReference>
<sequence length="290" mass="32862">MLENYWAKLEATHEKLATQKIESATFLDYFQKQVFNIALKQYASARVALLQLLENKGTPNLNQSLRLPQDDQPISSTRRALPGIELPKFSGIYKEWRSRRDLYQSLVGNNQDVPGVEKMHYLRLCLTGEPLKLISSLPVSEDSFRSAWRTLLDRYENKRLLVAAHLDQLLNTTSMKSHSASDLNFLTSSVTEALNSLKALDLHTDHCGPLVVHVLTRRLTNKLREAWENKIGAFTEYPTLEDLLEFLQGRSRAMETLESGSQSLSSRNSSRPSQPSVQTRSTTNSTAKVN</sequence>
<feature type="compositionally biased region" description="Polar residues" evidence="1">
    <location>
        <begin position="277"/>
        <end position="290"/>
    </location>
</feature>
<protein>
    <submittedName>
        <fullName evidence="3">Uncharacterized protein</fullName>
    </submittedName>
</protein>
<evidence type="ECO:0000313" key="3">
    <source>
        <dbReference type="RefSeq" id="XP_011313266.1"/>
    </source>
</evidence>
<feature type="region of interest" description="Disordered" evidence="1">
    <location>
        <begin position="255"/>
        <end position="290"/>
    </location>
</feature>
<organism evidence="2 3">
    <name type="scientific">Fopius arisanus</name>
    <dbReference type="NCBI Taxonomy" id="64838"/>
    <lineage>
        <taxon>Eukaryota</taxon>
        <taxon>Metazoa</taxon>
        <taxon>Ecdysozoa</taxon>
        <taxon>Arthropoda</taxon>
        <taxon>Hexapoda</taxon>
        <taxon>Insecta</taxon>
        <taxon>Pterygota</taxon>
        <taxon>Neoptera</taxon>
        <taxon>Endopterygota</taxon>
        <taxon>Hymenoptera</taxon>
        <taxon>Apocrita</taxon>
        <taxon>Ichneumonoidea</taxon>
        <taxon>Braconidae</taxon>
        <taxon>Opiinae</taxon>
        <taxon>Fopius</taxon>
    </lineage>
</organism>
<evidence type="ECO:0000256" key="1">
    <source>
        <dbReference type="SAM" id="MobiDB-lite"/>
    </source>
</evidence>
<dbReference type="GeneID" id="105272739"/>